<reference evidence="1 2" key="1">
    <citation type="submission" date="2021-04" db="EMBL/GenBank/DDBJ databases">
        <authorList>
            <person name="Pira H."/>
            <person name="Risdian C."/>
            <person name="Wink J."/>
        </authorList>
    </citation>
    <scope>NUCLEOTIDE SEQUENCE [LARGE SCALE GENOMIC DNA]</scope>
    <source>
        <strain evidence="1 2">WH53</strain>
    </source>
</reference>
<protein>
    <submittedName>
        <fullName evidence="1">Elongation factor P hydroxylase</fullName>
    </submittedName>
</protein>
<keyword evidence="1" id="KW-0251">Elongation factor</keyword>
<comment type="caution">
    <text evidence="1">The sequence shown here is derived from an EMBL/GenBank/DDBJ whole genome shotgun (WGS) entry which is preliminary data.</text>
</comment>
<keyword evidence="2" id="KW-1185">Reference proteome</keyword>
<evidence type="ECO:0000313" key="1">
    <source>
        <dbReference type="EMBL" id="MBU2709834.1"/>
    </source>
</evidence>
<dbReference type="Pfam" id="PF04315">
    <property type="entry name" value="EpmC"/>
    <property type="match status" value="1"/>
</dbReference>
<accession>A0ABS5Z716</accession>
<organism evidence="1 2">
    <name type="scientific">Zooshikella harenae</name>
    <dbReference type="NCBI Taxonomy" id="2827238"/>
    <lineage>
        <taxon>Bacteria</taxon>
        <taxon>Pseudomonadati</taxon>
        <taxon>Pseudomonadota</taxon>
        <taxon>Gammaproteobacteria</taxon>
        <taxon>Oceanospirillales</taxon>
        <taxon>Zooshikellaceae</taxon>
        <taxon>Zooshikella</taxon>
    </lineage>
</organism>
<name>A0ABS5Z716_9GAMM</name>
<dbReference type="EMBL" id="JAGSOY010000003">
    <property type="protein sequence ID" value="MBU2709834.1"/>
    <property type="molecule type" value="Genomic_DNA"/>
</dbReference>
<keyword evidence="1" id="KW-0648">Protein biosynthesis</keyword>
<sequence>MSCTQHHYQDLINLFNQCFAETHNTYLIKGDDEPIYLPASDQCPYHGIYFAHGYFSSALHECAHWFIAGNQRRQLVDYGYWYEPDGRTKAQQQLFEKVEVNPQAVEWILSVAAGYLFKVSIDNLNNEAINPQPFKDAIYQQVKAYAHQGLPVRAEKFRQALSQFYQTEKTINLALFSPKHC</sequence>
<dbReference type="RefSeq" id="WP_215818000.1">
    <property type="nucleotide sequence ID" value="NZ_JAGSOY010000003.1"/>
</dbReference>
<proteinExistence type="predicted"/>
<evidence type="ECO:0000313" key="2">
    <source>
        <dbReference type="Proteomes" id="UP000690515"/>
    </source>
</evidence>
<gene>
    <name evidence="1" type="ORF">KCG35_02035</name>
</gene>
<dbReference type="InterPro" id="IPR007411">
    <property type="entry name" value="EpmC"/>
</dbReference>
<dbReference type="Proteomes" id="UP000690515">
    <property type="component" value="Unassembled WGS sequence"/>
</dbReference>
<dbReference type="GO" id="GO:0003746">
    <property type="term" value="F:translation elongation factor activity"/>
    <property type="evidence" value="ECO:0007669"/>
    <property type="project" value="UniProtKB-KW"/>
</dbReference>